<dbReference type="Proteomes" id="UP000886595">
    <property type="component" value="Unassembled WGS sequence"/>
</dbReference>
<evidence type="ECO:0000313" key="1">
    <source>
        <dbReference type="EMBL" id="KAG2265174.1"/>
    </source>
</evidence>
<name>A0A8X7Q7L0_BRACI</name>
<reference evidence="1 2" key="1">
    <citation type="submission" date="2020-02" db="EMBL/GenBank/DDBJ databases">
        <authorList>
            <person name="Ma Q."/>
            <person name="Huang Y."/>
            <person name="Song X."/>
            <person name="Pei D."/>
        </authorList>
    </citation>
    <scope>NUCLEOTIDE SEQUENCE [LARGE SCALE GENOMIC DNA]</scope>
    <source>
        <strain evidence="1">Sxm20200214</strain>
        <tissue evidence="1">Leaf</tissue>
    </source>
</reference>
<accession>A0A8X7Q7L0</accession>
<keyword evidence="2" id="KW-1185">Reference proteome</keyword>
<evidence type="ECO:0000313" key="2">
    <source>
        <dbReference type="Proteomes" id="UP000886595"/>
    </source>
</evidence>
<protein>
    <submittedName>
        <fullName evidence="1">Uncharacterized protein</fullName>
    </submittedName>
</protein>
<sequence>MNRTSSSEAVVSVVRSSGSRRTRDSVRRQCTVRDVVSLPMPVQRPSIWDTDVIVVFLHCIFEAFSFVDVECVTVSDRPVESVAKKNEGWILGRDSDRGSEMKRRERVVRRTRDGAAIAMLEMKAKKKKENNNEREETRE</sequence>
<comment type="caution">
    <text evidence="1">The sequence shown here is derived from an EMBL/GenBank/DDBJ whole genome shotgun (WGS) entry which is preliminary data.</text>
</comment>
<proteinExistence type="predicted"/>
<gene>
    <name evidence="1" type="ORF">Bca52824_072253</name>
</gene>
<dbReference type="EMBL" id="JAAMPC010000014">
    <property type="protein sequence ID" value="KAG2265174.1"/>
    <property type="molecule type" value="Genomic_DNA"/>
</dbReference>
<organism evidence="1 2">
    <name type="scientific">Brassica carinata</name>
    <name type="common">Ethiopian mustard</name>
    <name type="synonym">Abyssinian cabbage</name>
    <dbReference type="NCBI Taxonomy" id="52824"/>
    <lineage>
        <taxon>Eukaryota</taxon>
        <taxon>Viridiplantae</taxon>
        <taxon>Streptophyta</taxon>
        <taxon>Embryophyta</taxon>
        <taxon>Tracheophyta</taxon>
        <taxon>Spermatophyta</taxon>
        <taxon>Magnoliopsida</taxon>
        <taxon>eudicotyledons</taxon>
        <taxon>Gunneridae</taxon>
        <taxon>Pentapetalae</taxon>
        <taxon>rosids</taxon>
        <taxon>malvids</taxon>
        <taxon>Brassicales</taxon>
        <taxon>Brassicaceae</taxon>
        <taxon>Brassiceae</taxon>
        <taxon>Brassica</taxon>
    </lineage>
</organism>
<dbReference type="AlphaFoldDB" id="A0A8X7Q7L0"/>